<reference evidence="4 5" key="1">
    <citation type="submission" date="2017-06" db="EMBL/GenBank/DDBJ databases">
        <title>Genome sequencing of cyanobaciteial culture collection at National Institute for Environmental Studies (NIES).</title>
        <authorList>
            <person name="Hirose Y."/>
            <person name="Shimura Y."/>
            <person name="Fujisawa T."/>
            <person name="Nakamura Y."/>
            <person name="Kawachi M."/>
        </authorList>
    </citation>
    <scope>NUCLEOTIDE SEQUENCE [LARGE SCALE GENOMIC DNA]</scope>
    <source>
        <strain evidence="4 5">NIES-2135</strain>
    </source>
</reference>
<dbReference type="PANTHER" id="PTHR33495">
    <property type="entry name" value="ANTI-SIGMA FACTOR ANTAGONIST TM_1081-RELATED-RELATED"/>
    <property type="match status" value="1"/>
</dbReference>
<evidence type="ECO:0000256" key="1">
    <source>
        <dbReference type="ARBA" id="ARBA00009013"/>
    </source>
</evidence>
<evidence type="ECO:0000313" key="4">
    <source>
        <dbReference type="EMBL" id="BAY58880.1"/>
    </source>
</evidence>
<keyword evidence="5" id="KW-1185">Reference proteome</keyword>
<dbReference type="InterPro" id="IPR002645">
    <property type="entry name" value="STAS_dom"/>
</dbReference>
<dbReference type="Proteomes" id="UP000217895">
    <property type="component" value="Chromosome"/>
</dbReference>
<proteinExistence type="inferred from homology"/>
<dbReference type="CDD" id="cd07043">
    <property type="entry name" value="STAS_anti-anti-sigma_factors"/>
    <property type="match status" value="1"/>
</dbReference>
<dbReference type="Gene3D" id="3.30.750.24">
    <property type="entry name" value="STAS domain"/>
    <property type="match status" value="1"/>
</dbReference>
<dbReference type="GO" id="GO:0043856">
    <property type="term" value="F:anti-sigma factor antagonist activity"/>
    <property type="evidence" value="ECO:0007669"/>
    <property type="project" value="InterPro"/>
</dbReference>
<organism evidence="4 5">
    <name type="scientific">Leptolyngbya boryana NIES-2135</name>
    <dbReference type="NCBI Taxonomy" id="1973484"/>
    <lineage>
        <taxon>Bacteria</taxon>
        <taxon>Bacillati</taxon>
        <taxon>Cyanobacteriota</taxon>
        <taxon>Cyanophyceae</taxon>
        <taxon>Leptolyngbyales</taxon>
        <taxon>Leptolyngbyaceae</taxon>
        <taxon>Leptolyngbya group</taxon>
        <taxon>Leptolyngbya</taxon>
    </lineage>
</organism>
<dbReference type="AlphaFoldDB" id="A0A1Z4JQ92"/>
<dbReference type="PROSITE" id="PS50801">
    <property type="entry name" value="STAS"/>
    <property type="match status" value="1"/>
</dbReference>
<dbReference type="Pfam" id="PF01740">
    <property type="entry name" value="STAS"/>
    <property type="match status" value="1"/>
</dbReference>
<feature type="domain" description="STAS" evidence="3">
    <location>
        <begin position="1"/>
        <end position="111"/>
    </location>
</feature>
<dbReference type="PANTHER" id="PTHR33495:SF2">
    <property type="entry name" value="ANTI-SIGMA FACTOR ANTAGONIST TM_1081-RELATED"/>
    <property type="match status" value="1"/>
</dbReference>
<accession>A0A1Z4JQ92</accession>
<dbReference type="SUPFAM" id="SSF52091">
    <property type="entry name" value="SpoIIaa-like"/>
    <property type="match status" value="1"/>
</dbReference>
<dbReference type="InterPro" id="IPR003658">
    <property type="entry name" value="Anti-sigma_ant"/>
</dbReference>
<dbReference type="EMBL" id="AP018203">
    <property type="protein sequence ID" value="BAY58880.1"/>
    <property type="molecule type" value="Genomic_DNA"/>
</dbReference>
<evidence type="ECO:0000313" key="5">
    <source>
        <dbReference type="Proteomes" id="UP000217895"/>
    </source>
</evidence>
<sequence>MALIERHEEVVLQPQGRLDAVGGAALHQQWATLAPRQYKAWIIDLSRVEFIDSSGLVSLVSGLKVATHTGTQLVLCGLRPSTRLVFEITQLDQAFSIFENYEAIEDAFGRVQEVLQIA</sequence>
<dbReference type="NCBIfam" id="TIGR00377">
    <property type="entry name" value="ant_ant_sig"/>
    <property type="match status" value="1"/>
</dbReference>
<gene>
    <name evidence="4" type="ORF">NIES2135_57550</name>
</gene>
<protein>
    <recommendedName>
        <fullName evidence="2">Anti-sigma factor antagonist</fullName>
    </recommendedName>
</protein>
<evidence type="ECO:0000259" key="3">
    <source>
        <dbReference type="PROSITE" id="PS50801"/>
    </source>
</evidence>
<dbReference type="InterPro" id="IPR036513">
    <property type="entry name" value="STAS_dom_sf"/>
</dbReference>
<evidence type="ECO:0000256" key="2">
    <source>
        <dbReference type="RuleBase" id="RU003749"/>
    </source>
</evidence>
<comment type="similarity">
    <text evidence="1 2">Belongs to the anti-sigma-factor antagonist family.</text>
</comment>
<name>A0A1Z4JQ92_LEPBY</name>